<dbReference type="InterPro" id="IPR036188">
    <property type="entry name" value="FAD/NAD-bd_sf"/>
</dbReference>
<reference evidence="16 17" key="1">
    <citation type="submission" date="2016-10" db="EMBL/GenBank/DDBJ databases">
        <authorList>
            <person name="de Groot N.N."/>
        </authorList>
    </citation>
    <scope>NUCLEOTIDE SEQUENCE [LARGE SCALE GENOMIC DNA]</scope>
    <source>
        <strain evidence="16 17">DSM 43067</strain>
    </source>
</reference>
<accession>A0A1I5XW89</accession>
<dbReference type="AlphaFoldDB" id="A0A1I5XW89"/>
<dbReference type="GeneID" id="99649070"/>
<comment type="catalytic activity">
    <reaction evidence="15">
        <text>L-lysine + NADPH + O2 = N(6)-hydroxy-L-lysine + NADP(+) + H2O</text>
        <dbReference type="Rhea" id="RHEA:23228"/>
        <dbReference type="ChEBI" id="CHEBI:15377"/>
        <dbReference type="ChEBI" id="CHEBI:15379"/>
        <dbReference type="ChEBI" id="CHEBI:32551"/>
        <dbReference type="ChEBI" id="CHEBI:57783"/>
        <dbReference type="ChEBI" id="CHEBI:57820"/>
        <dbReference type="ChEBI" id="CHEBI:58349"/>
        <dbReference type="EC" id="1.14.13.59"/>
    </reaction>
</comment>
<keyword evidence="10" id="KW-0503">Monooxygenase</keyword>
<dbReference type="Proteomes" id="UP000183413">
    <property type="component" value="Unassembled WGS sequence"/>
</dbReference>
<dbReference type="GO" id="GO:0006879">
    <property type="term" value="P:intracellular iron ion homeostasis"/>
    <property type="evidence" value="ECO:0007669"/>
    <property type="project" value="TreeGrafter"/>
</dbReference>
<keyword evidence="6" id="KW-0285">Flavoprotein</keyword>
<keyword evidence="8" id="KW-0521">NADP</keyword>
<evidence type="ECO:0000256" key="12">
    <source>
        <dbReference type="ARBA" id="ARBA00031158"/>
    </source>
</evidence>
<evidence type="ECO:0000256" key="3">
    <source>
        <dbReference type="ARBA" id="ARBA00007588"/>
    </source>
</evidence>
<sequence>MNRWDVEVLAIGAGPSNLALAVALEELAPDLAARTLLVERHDSVVWQRGMLLPWARSQVSFLKDLVTLRNPRSEFTFLNYLHAVGRLDQFVNLGTFQPYRTEVSDYLRWVAGSLAEVRIEYGRRVVAVEPVWDDGSLDGWCARFADGPDVTCRHLVVGVGREPRVPDVFRSLPGGRVVHSSRFQERVDRLDPDAAHRFAVVGGAQSAAEMLWETYRRFPRAECVMVTRSIGLKTYEHSRFANELYYPSFTGDFHAGAPGFRARTLAEMRGTNYGALDPDLLDALYDELYRLRLTGSNRMRILPMTDVVRAGTDGTGALLTLADRRTGDENDLPCDLVLLGTGFRGEMPPLVRRMAEAVSGGPVAVDRYYRMALPPSATATCHLQGVNEATHGIADSLLSVLGVRAEEIVTDLLKAR</sequence>
<dbReference type="eggNOG" id="COG3486">
    <property type="taxonomic scope" value="Bacteria"/>
</dbReference>
<evidence type="ECO:0000313" key="17">
    <source>
        <dbReference type="Proteomes" id="UP000183413"/>
    </source>
</evidence>
<evidence type="ECO:0000256" key="15">
    <source>
        <dbReference type="ARBA" id="ARBA00048407"/>
    </source>
</evidence>
<dbReference type="Pfam" id="PF13434">
    <property type="entry name" value="Lys_Orn_oxgnase"/>
    <property type="match status" value="1"/>
</dbReference>
<dbReference type="PANTHER" id="PTHR42802">
    <property type="entry name" value="MONOOXYGENASE"/>
    <property type="match status" value="1"/>
</dbReference>
<organism evidence="16 17">
    <name type="scientific">Actinomadura madurae</name>
    <dbReference type="NCBI Taxonomy" id="1993"/>
    <lineage>
        <taxon>Bacteria</taxon>
        <taxon>Bacillati</taxon>
        <taxon>Actinomycetota</taxon>
        <taxon>Actinomycetes</taxon>
        <taxon>Streptosporangiales</taxon>
        <taxon>Thermomonosporaceae</taxon>
        <taxon>Actinomadura</taxon>
    </lineage>
</organism>
<evidence type="ECO:0000256" key="6">
    <source>
        <dbReference type="ARBA" id="ARBA00022630"/>
    </source>
</evidence>
<keyword evidence="17" id="KW-1185">Reference proteome</keyword>
<dbReference type="RefSeq" id="WP_075024779.1">
    <property type="nucleotide sequence ID" value="NZ_CP083237.1"/>
</dbReference>
<evidence type="ECO:0000256" key="13">
    <source>
        <dbReference type="ARBA" id="ARBA00032493"/>
    </source>
</evidence>
<keyword evidence="9" id="KW-0560">Oxidoreductase</keyword>
<dbReference type="EC" id="1.14.13.59" evidence="4"/>
<dbReference type="EMBL" id="FOVH01000028">
    <property type="protein sequence ID" value="SFQ36223.1"/>
    <property type="molecule type" value="Genomic_DNA"/>
</dbReference>
<comment type="similarity">
    <text evidence="3">Belongs to the lysine N(6)-hydroxylase/L-ornithine N(5)-oxygenase family.</text>
</comment>
<comment type="pathway">
    <text evidence="2">Siderophore biosynthesis.</text>
</comment>
<keyword evidence="7" id="KW-0274">FAD</keyword>
<dbReference type="SUPFAM" id="SSF51905">
    <property type="entry name" value="FAD/NAD(P)-binding domain"/>
    <property type="match status" value="1"/>
</dbReference>
<evidence type="ECO:0000256" key="11">
    <source>
        <dbReference type="ARBA" id="ARBA00029939"/>
    </source>
</evidence>
<evidence type="ECO:0000256" key="5">
    <source>
        <dbReference type="ARBA" id="ARBA00016406"/>
    </source>
</evidence>
<evidence type="ECO:0000313" key="16">
    <source>
        <dbReference type="EMBL" id="SFQ36223.1"/>
    </source>
</evidence>
<evidence type="ECO:0000256" key="4">
    <source>
        <dbReference type="ARBA" id="ARBA00013076"/>
    </source>
</evidence>
<evidence type="ECO:0000256" key="2">
    <source>
        <dbReference type="ARBA" id="ARBA00004924"/>
    </source>
</evidence>
<dbReference type="FunCoup" id="A0A1I5XW89">
    <property type="interactions" value="7"/>
</dbReference>
<gene>
    <name evidence="16" type="ORF">SAMN04489713_12884</name>
</gene>
<evidence type="ECO:0000256" key="14">
    <source>
        <dbReference type="ARBA" id="ARBA00032738"/>
    </source>
</evidence>
<dbReference type="STRING" id="1993.SAMN04489713_12884"/>
<evidence type="ECO:0000256" key="9">
    <source>
        <dbReference type="ARBA" id="ARBA00023002"/>
    </source>
</evidence>
<evidence type="ECO:0000256" key="7">
    <source>
        <dbReference type="ARBA" id="ARBA00022827"/>
    </source>
</evidence>
<dbReference type="GO" id="GO:0047091">
    <property type="term" value="F:L-lysine 6-monooxygenase (NADPH) activity"/>
    <property type="evidence" value="ECO:0007669"/>
    <property type="project" value="UniProtKB-EC"/>
</dbReference>
<evidence type="ECO:0000256" key="10">
    <source>
        <dbReference type="ARBA" id="ARBA00023033"/>
    </source>
</evidence>
<dbReference type="PANTHER" id="PTHR42802:SF1">
    <property type="entry name" value="L-ORNITHINE N(5)-MONOOXYGENASE"/>
    <property type="match status" value="1"/>
</dbReference>
<dbReference type="Gene3D" id="3.50.50.60">
    <property type="entry name" value="FAD/NAD(P)-binding domain"/>
    <property type="match status" value="1"/>
</dbReference>
<dbReference type="InterPro" id="IPR025700">
    <property type="entry name" value="Lys/Orn_oxygenase"/>
</dbReference>
<dbReference type="InParanoid" id="A0A1I5XW89"/>
<dbReference type="OrthoDB" id="7527071at2"/>
<evidence type="ECO:0000256" key="8">
    <source>
        <dbReference type="ARBA" id="ARBA00022857"/>
    </source>
</evidence>
<evidence type="ECO:0000256" key="1">
    <source>
        <dbReference type="ARBA" id="ARBA00001974"/>
    </source>
</evidence>
<protein>
    <recommendedName>
        <fullName evidence="5">L-lysine N6-monooxygenase MbtG</fullName>
        <ecNumber evidence="4">1.14.13.59</ecNumber>
    </recommendedName>
    <alternativeName>
        <fullName evidence="14">Lysine 6-N-hydroxylase</fullName>
    </alternativeName>
    <alternativeName>
        <fullName evidence="13">Lysine N6-hydroxylase</fullName>
    </alternativeName>
    <alternativeName>
        <fullName evidence="11">Lysine-N-oxygenase</fullName>
    </alternativeName>
    <alternativeName>
        <fullName evidence="12">Mycobactin synthase protein G</fullName>
    </alternativeName>
</protein>
<name>A0A1I5XW89_9ACTN</name>
<proteinExistence type="inferred from homology"/>
<comment type="cofactor">
    <cofactor evidence="1">
        <name>FAD</name>
        <dbReference type="ChEBI" id="CHEBI:57692"/>
    </cofactor>
</comment>